<reference evidence="2" key="1">
    <citation type="submission" date="2018-06" db="EMBL/GenBank/DDBJ databases">
        <authorList>
            <person name="Zhirakovskaya E."/>
        </authorList>
    </citation>
    <scope>NUCLEOTIDE SEQUENCE</scope>
</reference>
<evidence type="ECO:0000313" key="2">
    <source>
        <dbReference type="EMBL" id="VAW33019.1"/>
    </source>
</evidence>
<dbReference type="InterPro" id="IPR008391">
    <property type="entry name" value="AXE1_dom"/>
</dbReference>
<accession>A0A3B0V825</accession>
<dbReference type="PANTHER" id="PTHR40111">
    <property type="entry name" value="CEPHALOSPORIN-C DEACETYLASE"/>
    <property type="match status" value="1"/>
</dbReference>
<name>A0A3B0V825_9ZZZZ</name>
<dbReference type="Pfam" id="PF05448">
    <property type="entry name" value="AXE1"/>
    <property type="match status" value="1"/>
</dbReference>
<dbReference type="InterPro" id="IPR039069">
    <property type="entry name" value="CE7"/>
</dbReference>
<dbReference type="SUPFAM" id="SSF53474">
    <property type="entry name" value="alpha/beta-Hydrolases"/>
    <property type="match status" value="1"/>
</dbReference>
<dbReference type="AlphaFoldDB" id="A0A3B0V825"/>
<dbReference type="PANTHER" id="PTHR40111:SF1">
    <property type="entry name" value="CEPHALOSPORIN-C DEACETYLASE"/>
    <property type="match status" value="1"/>
</dbReference>
<gene>
    <name evidence="2" type="ORF">MNBD_CHLOROFLEXI01-5250</name>
</gene>
<dbReference type="Gene3D" id="3.40.50.1820">
    <property type="entry name" value="alpha/beta hydrolase"/>
    <property type="match status" value="1"/>
</dbReference>
<proteinExistence type="predicted"/>
<dbReference type="EMBL" id="UOEU01000414">
    <property type="protein sequence ID" value="VAW33019.1"/>
    <property type="molecule type" value="Genomic_DNA"/>
</dbReference>
<organism evidence="2">
    <name type="scientific">hydrothermal vent metagenome</name>
    <dbReference type="NCBI Taxonomy" id="652676"/>
    <lineage>
        <taxon>unclassified sequences</taxon>
        <taxon>metagenomes</taxon>
        <taxon>ecological metagenomes</taxon>
    </lineage>
</organism>
<dbReference type="InterPro" id="IPR029058">
    <property type="entry name" value="AB_hydrolase_fold"/>
</dbReference>
<dbReference type="GO" id="GO:0052689">
    <property type="term" value="F:carboxylic ester hydrolase activity"/>
    <property type="evidence" value="ECO:0007669"/>
    <property type="project" value="TreeGrafter"/>
</dbReference>
<feature type="domain" description="Acetyl xylan esterase" evidence="1">
    <location>
        <begin position="1"/>
        <end position="319"/>
    </location>
</feature>
<protein>
    <submittedName>
        <fullName evidence="2">Acetyl xylan esterase</fullName>
    </submittedName>
</protein>
<dbReference type="GO" id="GO:0005976">
    <property type="term" value="P:polysaccharide metabolic process"/>
    <property type="evidence" value="ECO:0007669"/>
    <property type="project" value="TreeGrafter"/>
</dbReference>
<sequence>MPFFDMPQNELETYLPQRKEPADFDDFWQKTLAEAAQFSLNAQFDPVDEGLQTIDAYDVTFAGFGGQAVKGWFLLPRHRSGPLPCVVQYLGYSGGRGFIYDLLTWPTLGFAYFIMDTRGQGWSDYRPGATFDHAPQGTGPHVPGFMTQGILDPHTYYYRRVFVDAIRALALVREQPAVQPERIAITGASQGGGITLAVAGLDTAVPLAMPEVPFLCHYRHATETVNTEPYNEIVRFCASHRDKVGTVFRTLSYFDGVNFATRAKARALFSVGLMDDICPPSTVYAAYNHYAGPKEMAVYSYNNHEGGGPFHLQMQANLLRDLWL</sequence>
<evidence type="ECO:0000259" key="1">
    <source>
        <dbReference type="Pfam" id="PF05448"/>
    </source>
</evidence>